<evidence type="ECO:0008006" key="5">
    <source>
        <dbReference type="Google" id="ProtNLM"/>
    </source>
</evidence>
<protein>
    <recommendedName>
        <fullName evidence="5">DUF4230 domain-containing protein</fullName>
    </recommendedName>
</protein>
<dbReference type="AlphaFoldDB" id="A0A3M0GFC9"/>
<dbReference type="Proteomes" id="UP001518680">
    <property type="component" value="Unassembled WGS sequence"/>
</dbReference>
<evidence type="ECO:0000313" key="2">
    <source>
        <dbReference type="EMBL" id="RMB63187.1"/>
    </source>
</evidence>
<dbReference type="EMBL" id="REGC01000003">
    <property type="protein sequence ID" value="RMB63187.1"/>
    <property type="molecule type" value="Genomic_DNA"/>
</dbReference>
<evidence type="ECO:0000313" key="3">
    <source>
        <dbReference type="Proteomes" id="UP000270649"/>
    </source>
</evidence>
<dbReference type="EMBL" id="JAACBX020000001">
    <property type="protein sequence ID" value="MBM0243256.1"/>
    <property type="molecule type" value="Genomic_DNA"/>
</dbReference>
<reference evidence="2 3" key="1">
    <citation type="submission" date="2018-10" db="EMBL/GenBank/DDBJ databases">
        <title>Corynebacterium macginleyi genome sequencing and assembly of the type strain and two clinical samples.</title>
        <authorList>
            <person name="Bernier A.-M."/>
            <person name="Bernard K."/>
        </authorList>
    </citation>
    <scope>NUCLEOTIDE SEQUENCE [LARGE SCALE GENOMIC DNA]</scope>
    <source>
        <strain evidence="2 3">NML 120205</strain>
    </source>
</reference>
<sequence>MVIMKKRLSTLFALITVILIAAVAATAVVVWQVKNPVDVETESSNTKFIKAVEREEQVVLVSLGMEGLSEKSANSKLWNWQVPGSLRTQYIKYSYRAKLGIEGSQVQVEEESPYHFRVQIPEFIFIGHSDENFETAVEDNGALSWITPDIDTVETSTKILNEDKKKEDIADNRDILQSQAKQFYTGIISGVDPEAEVDFSFR</sequence>
<accession>A0A3M0GFC9</accession>
<dbReference type="Proteomes" id="UP000270649">
    <property type="component" value="Unassembled WGS sequence"/>
</dbReference>
<comment type="caution">
    <text evidence="2">The sequence shown here is derived from an EMBL/GenBank/DDBJ whole genome shotgun (WGS) entry which is preliminary data.</text>
</comment>
<name>A0A3M0GFC9_9CORY</name>
<evidence type="ECO:0000313" key="1">
    <source>
        <dbReference type="EMBL" id="MBM0243256.1"/>
    </source>
</evidence>
<reference evidence="1 4" key="2">
    <citation type="submission" date="2021-01" db="EMBL/GenBank/DDBJ databases">
        <title>Complete genome sequences of Corynebacterium macginleyi strains isolated from infectious keratitis.</title>
        <authorList>
            <person name="Sagerfors S."/>
            <person name="Poehlein A."/>
            <person name="Soderquist B."/>
            <person name="Bruggemann H."/>
        </authorList>
    </citation>
    <scope>NUCLEOTIDE SEQUENCE [LARGE SCALE GENOMIC DNA]</scope>
    <source>
        <strain evidence="1 4">12T220</strain>
    </source>
</reference>
<keyword evidence="4" id="KW-1185">Reference proteome</keyword>
<organism evidence="2 3">
    <name type="scientific">Corynebacterium macginleyi</name>
    <dbReference type="NCBI Taxonomy" id="38290"/>
    <lineage>
        <taxon>Bacteria</taxon>
        <taxon>Bacillati</taxon>
        <taxon>Actinomycetota</taxon>
        <taxon>Actinomycetes</taxon>
        <taxon>Mycobacteriales</taxon>
        <taxon>Corynebacteriaceae</taxon>
        <taxon>Corynebacterium</taxon>
    </lineage>
</organism>
<evidence type="ECO:0000313" key="4">
    <source>
        <dbReference type="Proteomes" id="UP001518680"/>
    </source>
</evidence>
<proteinExistence type="predicted"/>
<gene>
    <name evidence="2" type="ORF">D9543_03545</name>
    <name evidence="1" type="ORF">GWO63_002925</name>
</gene>